<evidence type="ECO:0000313" key="1">
    <source>
        <dbReference type="EMBL" id="VEN61846.1"/>
    </source>
</evidence>
<accession>A0A653DNN6</accession>
<sequence length="265" mass="29863">MSRSKRTTKTQMEILINFLDENRVTVTQKMHPLKTDEVEKKWDEIVVILNNVENGAKKDKKQWKNFLYEWKSKTKRKARLHKKLITKTGGGGYLCGELTELENRLMSIIGGWIHVLGCPDLTDIEPGLPCIQQKSTVLEEEKQEDGLEDLEYYVAEGSGLLVVDRDKEQLDVHLTSEAVSTDEICTTPVVTQPIITHTPTFKTTSKKKWKRPQKVASTQLQEAADSYANSTVEMASAVKEMSVSISQLAQALSQISVALCNIVKK</sequence>
<evidence type="ECO:0008006" key="3">
    <source>
        <dbReference type="Google" id="ProtNLM"/>
    </source>
</evidence>
<gene>
    <name evidence="1" type="ORF">CALMAC_LOCUS19149</name>
</gene>
<name>A0A653DNN6_CALMS</name>
<dbReference type="Proteomes" id="UP000410492">
    <property type="component" value="Unassembled WGS sequence"/>
</dbReference>
<dbReference type="OrthoDB" id="6759514at2759"/>
<keyword evidence="2" id="KW-1185">Reference proteome</keyword>
<dbReference type="AlphaFoldDB" id="A0A653DNN6"/>
<organism evidence="1 2">
    <name type="scientific">Callosobruchus maculatus</name>
    <name type="common">Southern cowpea weevil</name>
    <name type="synonym">Pulse bruchid</name>
    <dbReference type="NCBI Taxonomy" id="64391"/>
    <lineage>
        <taxon>Eukaryota</taxon>
        <taxon>Metazoa</taxon>
        <taxon>Ecdysozoa</taxon>
        <taxon>Arthropoda</taxon>
        <taxon>Hexapoda</taxon>
        <taxon>Insecta</taxon>
        <taxon>Pterygota</taxon>
        <taxon>Neoptera</taxon>
        <taxon>Endopterygota</taxon>
        <taxon>Coleoptera</taxon>
        <taxon>Polyphaga</taxon>
        <taxon>Cucujiformia</taxon>
        <taxon>Chrysomeloidea</taxon>
        <taxon>Chrysomelidae</taxon>
        <taxon>Bruchinae</taxon>
        <taxon>Bruchini</taxon>
        <taxon>Callosobruchus</taxon>
    </lineage>
</organism>
<proteinExistence type="predicted"/>
<reference evidence="1 2" key="1">
    <citation type="submission" date="2019-01" db="EMBL/GenBank/DDBJ databases">
        <authorList>
            <person name="Sayadi A."/>
        </authorList>
    </citation>
    <scope>NUCLEOTIDE SEQUENCE [LARGE SCALE GENOMIC DNA]</scope>
</reference>
<dbReference type="EMBL" id="CAACVG010013450">
    <property type="protein sequence ID" value="VEN61846.1"/>
    <property type="molecule type" value="Genomic_DNA"/>
</dbReference>
<evidence type="ECO:0000313" key="2">
    <source>
        <dbReference type="Proteomes" id="UP000410492"/>
    </source>
</evidence>
<protein>
    <recommendedName>
        <fullName evidence="3">Regulatory protein zeste</fullName>
    </recommendedName>
</protein>